<dbReference type="OrthoDB" id="215425at2"/>
<gene>
    <name evidence="2" type="ORF">A6X21_07850</name>
</gene>
<dbReference type="AlphaFoldDB" id="A0A1C3E8L6"/>
<dbReference type="RefSeq" id="WP_068849395.1">
    <property type="nucleotide sequence ID" value="NZ_LYDR01000127.1"/>
</dbReference>
<organism evidence="2 3">
    <name type="scientific">Planctopirus hydrillae</name>
    <dbReference type="NCBI Taxonomy" id="1841610"/>
    <lineage>
        <taxon>Bacteria</taxon>
        <taxon>Pseudomonadati</taxon>
        <taxon>Planctomycetota</taxon>
        <taxon>Planctomycetia</taxon>
        <taxon>Planctomycetales</taxon>
        <taxon>Planctomycetaceae</taxon>
        <taxon>Planctopirus</taxon>
    </lineage>
</organism>
<feature type="transmembrane region" description="Helical" evidence="1">
    <location>
        <begin position="37"/>
        <end position="56"/>
    </location>
</feature>
<evidence type="ECO:0000313" key="3">
    <source>
        <dbReference type="Proteomes" id="UP000094828"/>
    </source>
</evidence>
<keyword evidence="1" id="KW-1133">Transmembrane helix</keyword>
<protein>
    <recommendedName>
        <fullName evidence="4">DUF2892 domain-containing protein</fullName>
    </recommendedName>
</protein>
<name>A0A1C3E8L6_9PLAN</name>
<feature type="transmembrane region" description="Helical" evidence="1">
    <location>
        <begin position="12"/>
        <end position="31"/>
    </location>
</feature>
<evidence type="ECO:0008006" key="4">
    <source>
        <dbReference type="Google" id="ProtNLM"/>
    </source>
</evidence>
<dbReference type="EMBL" id="LYDR01000127">
    <property type="protein sequence ID" value="ODA29583.1"/>
    <property type="molecule type" value="Genomic_DNA"/>
</dbReference>
<reference evidence="2 3" key="1">
    <citation type="submission" date="2016-05" db="EMBL/GenBank/DDBJ databases">
        <title>Genomic and physiological characterization of Planctopirus sp. isolated from fresh water lake.</title>
        <authorList>
            <person name="Subhash Y."/>
            <person name="Ramana C."/>
        </authorList>
    </citation>
    <scope>NUCLEOTIDE SEQUENCE [LARGE SCALE GENOMIC DNA]</scope>
    <source>
        <strain evidence="2 3">JC280</strain>
    </source>
</reference>
<comment type="caution">
    <text evidence="2">The sequence shown here is derived from an EMBL/GenBank/DDBJ whole genome shotgun (WGS) entry which is preliminary data.</text>
</comment>
<evidence type="ECO:0000256" key="1">
    <source>
        <dbReference type="SAM" id="Phobius"/>
    </source>
</evidence>
<accession>A0A1C3E8L6</accession>
<keyword evidence="1" id="KW-0812">Transmembrane</keyword>
<keyword evidence="1" id="KW-0472">Membrane</keyword>
<proteinExistence type="predicted"/>
<sequence>MQCNIDQKGRRFRMMGGIICTIGGLVCLGVALAGLAVIAMVCTGIALLISGAFQIYEARKGWCAIRAMGFKTPI</sequence>
<evidence type="ECO:0000313" key="2">
    <source>
        <dbReference type="EMBL" id="ODA29583.1"/>
    </source>
</evidence>
<dbReference type="Proteomes" id="UP000094828">
    <property type="component" value="Unassembled WGS sequence"/>
</dbReference>
<keyword evidence="3" id="KW-1185">Reference proteome</keyword>